<dbReference type="PANTHER" id="PTHR28153">
    <property type="entry name" value="PROTEIN, PUTATIVE-RELATED"/>
    <property type="match status" value="1"/>
</dbReference>
<dbReference type="GO" id="GO:0005811">
    <property type="term" value="C:lipid droplet"/>
    <property type="evidence" value="ECO:0007669"/>
    <property type="project" value="TreeGrafter"/>
</dbReference>
<dbReference type="Pfam" id="PF09804">
    <property type="entry name" value="DENND11"/>
    <property type="match status" value="1"/>
</dbReference>
<dbReference type="InterPro" id="IPR018626">
    <property type="entry name" value="LCHN/Anr2"/>
</dbReference>
<sequence length="407" mass="46838">NNLLWHFPTKSNVNLFDIEFKAIPSGGHLVKTDTVYFTTKEGYFGVSAFENLATNSNERGAKIFSVGLVSASYSSLHFHLTFLREQAARYVNESEGNFQILNQSLTDYYTNFKPKPTFTLIESVGIQELKYAHPLQNFNVFEFLEFFGSNIFVFWKYSLLKKRILFFSDPPVEVGCLNVFISIILSSMGNLSKHLPNINSITNQVNPLFFVNVNNIATIKEQNSFIAFTSEKIFQVKESLWDIFLLYNQIIFNSQAEFRYTCNPTDEERFKKLEAHLYENTVEEPLNSKRNSISSSSNLIINKSNIFKLRNKDFKKKNKKKPEANFQNISSTWLKGLISKNFKNGHYLDKAMLEELEEENLQKTALIQQNAQSSSSSSIDNFSNIASNFFNTSFNEELENGISLIEY</sequence>
<evidence type="ECO:0008006" key="3">
    <source>
        <dbReference type="Google" id="ProtNLM"/>
    </source>
</evidence>
<name>A0AAD5TZL2_9FUNG</name>
<feature type="non-terminal residue" evidence="1">
    <location>
        <position position="1"/>
    </location>
</feature>
<keyword evidence="2" id="KW-1185">Reference proteome</keyword>
<proteinExistence type="predicted"/>
<protein>
    <recommendedName>
        <fullName evidence="3">UDENN domain-containing protein</fullName>
    </recommendedName>
</protein>
<dbReference type="InterPro" id="IPR053056">
    <property type="entry name" value="Lipid_Metab_Assoc_Protein"/>
</dbReference>
<evidence type="ECO:0000313" key="2">
    <source>
        <dbReference type="Proteomes" id="UP001211065"/>
    </source>
</evidence>
<dbReference type="AlphaFoldDB" id="A0AAD5TZL2"/>
<reference evidence="1" key="1">
    <citation type="submission" date="2020-05" db="EMBL/GenBank/DDBJ databases">
        <title>Phylogenomic resolution of chytrid fungi.</title>
        <authorList>
            <person name="Stajich J.E."/>
            <person name="Amses K."/>
            <person name="Simmons R."/>
            <person name="Seto K."/>
            <person name="Myers J."/>
            <person name="Bonds A."/>
            <person name="Quandt C.A."/>
            <person name="Barry K."/>
            <person name="Liu P."/>
            <person name="Grigoriev I."/>
            <person name="Longcore J.E."/>
            <person name="James T.Y."/>
        </authorList>
    </citation>
    <scope>NUCLEOTIDE SEQUENCE</scope>
    <source>
        <strain evidence="1">JEL0476</strain>
    </source>
</reference>
<accession>A0AAD5TZL2</accession>
<evidence type="ECO:0000313" key="1">
    <source>
        <dbReference type="EMBL" id="KAJ3214223.1"/>
    </source>
</evidence>
<dbReference type="PANTHER" id="PTHR28153:SF1">
    <property type="entry name" value="DUF4484 DOMAIN-CONTAINING PROTEIN"/>
    <property type="match status" value="1"/>
</dbReference>
<dbReference type="Proteomes" id="UP001211065">
    <property type="component" value="Unassembled WGS sequence"/>
</dbReference>
<comment type="caution">
    <text evidence="1">The sequence shown here is derived from an EMBL/GenBank/DDBJ whole genome shotgun (WGS) entry which is preliminary data.</text>
</comment>
<gene>
    <name evidence="1" type="ORF">HK099_006963</name>
</gene>
<dbReference type="EMBL" id="JADGJW010000639">
    <property type="protein sequence ID" value="KAJ3214223.1"/>
    <property type="molecule type" value="Genomic_DNA"/>
</dbReference>
<organism evidence="1 2">
    <name type="scientific">Clydaea vesicula</name>
    <dbReference type="NCBI Taxonomy" id="447962"/>
    <lineage>
        <taxon>Eukaryota</taxon>
        <taxon>Fungi</taxon>
        <taxon>Fungi incertae sedis</taxon>
        <taxon>Chytridiomycota</taxon>
        <taxon>Chytridiomycota incertae sedis</taxon>
        <taxon>Chytridiomycetes</taxon>
        <taxon>Lobulomycetales</taxon>
        <taxon>Lobulomycetaceae</taxon>
        <taxon>Clydaea</taxon>
    </lineage>
</organism>